<proteinExistence type="predicted"/>
<dbReference type="RefSeq" id="WP_105002093.1">
    <property type="nucleotide sequence ID" value="NZ_MQVX01000001.1"/>
</dbReference>
<dbReference type="AlphaFoldDB" id="A0A2S7T910"/>
<dbReference type="OrthoDB" id="1190494at2"/>
<evidence type="ECO:0000256" key="1">
    <source>
        <dbReference type="ARBA" id="ARBA00022679"/>
    </source>
</evidence>
<evidence type="ECO:0000313" key="3">
    <source>
        <dbReference type="EMBL" id="PQJ16420.1"/>
    </source>
</evidence>
<evidence type="ECO:0000313" key="4">
    <source>
        <dbReference type="Proteomes" id="UP000239366"/>
    </source>
</evidence>
<dbReference type="GO" id="GO:0008897">
    <property type="term" value="F:holo-[acyl-carrier-protein] synthase activity"/>
    <property type="evidence" value="ECO:0007669"/>
    <property type="project" value="InterPro"/>
</dbReference>
<evidence type="ECO:0000259" key="2">
    <source>
        <dbReference type="Pfam" id="PF01648"/>
    </source>
</evidence>
<gene>
    <name evidence="3" type="ORF">BST99_12460</name>
</gene>
<sequence length="210" mass="24197">MPLFKSLTINSGTQLLLWKVTESESELAAEVELTPYCQARMQGMKSEIHRRAFLSIRHLLAERGYQDRDLYYNEQGKPFLKDKTRISITHSGPFTGIILSTSEEVGIDIEQQRSKIIRIAHKFTPLQEYRTLANTEALIRKLTVVWGVKESLYKIYGTPGLSFLNNIVVQDFDLGDEELQATVHYKGQKSAFRCTYEEFEGYTCVYARQL</sequence>
<dbReference type="SUPFAM" id="SSF56214">
    <property type="entry name" value="4'-phosphopantetheinyl transferase"/>
    <property type="match status" value="2"/>
</dbReference>
<dbReference type="InterPro" id="IPR037143">
    <property type="entry name" value="4-PPantetheinyl_Trfase_dom_sf"/>
</dbReference>
<comment type="caution">
    <text evidence="3">The sequence shown here is derived from an EMBL/GenBank/DDBJ whole genome shotgun (WGS) entry which is preliminary data.</text>
</comment>
<organism evidence="3 4">
    <name type="scientific">Aureicoccus marinus</name>
    <dbReference type="NCBI Taxonomy" id="754435"/>
    <lineage>
        <taxon>Bacteria</taxon>
        <taxon>Pseudomonadati</taxon>
        <taxon>Bacteroidota</taxon>
        <taxon>Flavobacteriia</taxon>
        <taxon>Flavobacteriales</taxon>
        <taxon>Flavobacteriaceae</taxon>
        <taxon>Aureicoccus</taxon>
    </lineage>
</organism>
<protein>
    <submittedName>
        <fullName evidence="3">4-phosphopantetheinyl transferase</fullName>
    </submittedName>
</protein>
<dbReference type="Pfam" id="PF01648">
    <property type="entry name" value="ACPS"/>
    <property type="match status" value="1"/>
</dbReference>
<keyword evidence="4" id="KW-1185">Reference proteome</keyword>
<name>A0A2S7T910_9FLAO</name>
<dbReference type="Gene3D" id="3.90.470.20">
    <property type="entry name" value="4'-phosphopantetheinyl transferase domain"/>
    <property type="match status" value="1"/>
</dbReference>
<dbReference type="InterPro" id="IPR008278">
    <property type="entry name" value="4-PPantetheinyl_Trfase_dom"/>
</dbReference>
<accession>A0A2S7T910</accession>
<dbReference type="Proteomes" id="UP000239366">
    <property type="component" value="Unassembled WGS sequence"/>
</dbReference>
<dbReference type="GO" id="GO:0000287">
    <property type="term" value="F:magnesium ion binding"/>
    <property type="evidence" value="ECO:0007669"/>
    <property type="project" value="InterPro"/>
</dbReference>
<keyword evidence="1 3" id="KW-0808">Transferase</keyword>
<dbReference type="EMBL" id="MQVX01000001">
    <property type="protein sequence ID" value="PQJ16420.1"/>
    <property type="molecule type" value="Genomic_DNA"/>
</dbReference>
<reference evidence="4" key="1">
    <citation type="submission" date="2016-11" db="EMBL/GenBank/DDBJ databases">
        <title>Trade-off between light-utilization and light-protection in marine flavobacteria.</title>
        <authorList>
            <person name="Kumagai Y."/>
            <person name="Yoshizawa S."/>
            <person name="Kogure K."/>
        </authorList>
    </citation>
    <scope>NUCLEOTIDE SEQUENCE [LARGE SCALE GENOMIC DNA]</scope>
    <source>
        <strain evidence="4">SG-18</strain>
    </source>
</reference>
<feature type="domain" description="4'-phosphopantetheinyl transferase" evidence="2">
    <location>
        <begin position="105"/>
        <end position="204"/>
    </location>
</feature>